<dbReference type="PANTHER" id="PTHR43228">
    <property type="entry name" value="TWO-COMPONENT RESPONSE REGULATOR"/>
    <property type="match status" value="1"/>
</dbReference>
<dbReference type="SUPFAM" id="SSF52172">
    <property type="entry name" value="CheY-like"/>
    <property type="match status" value="1"/>
</dbReference>
<dbReference type="PROSITE" id="PS50110">
    <property type="entry name" value="RESPONSE_REGULATORY"/>
    <property type="match status" value="1"/>
</dbReference>
<keyword evidence="4" id="KW-1185">Reference proteome</keyword>
<comment type="caution">
    <text evidence="3">The sequence shown here is derived from an EMBL/GenBank/DDBJ whole genome shotgun (WGS) entry which is preliminary data.</text>
</comment>
<protein>
    <recommendedName>
        <fullName evidence="2">Response regulatory domain-containing protein</fullName>
    </recommendedName>
</protein>
<reference evidence="3 4" key="2">
    <citation type="submission" date="2020-07" db="EMBL/GenBank/DDBJ databases">
        <title>Genome assembly of wild tea tree DASZ reveals pedigree and selection history of tea varieties.</title>
        <authorList>
            <person name="Zhang W."/>
        </authorList>
    </citation>
    <scope>NUCLEOTIDE SEQUENCE [LARGE SCALE GENOMIC DNA]</scope>
    <source>
        <strain evidence="4">cv. G240</strain>
        <tissue evidence="3">Leaf</tissue>
    </source>
</reference>
<dbReference type="Gene3D" id="3.40.50.2300">
    <property type="match status" value="1"/>
</dbReference>
<evidence type="ECO:0000313" key="4">
    <source>
        <dbReference type="Proteomes" id="UP000593564"/>
    </source>
</evidence>
<keyword evidence="1" id="KW-0597">Phosphoprotein</keyword>
<dbReference type="SMART" id="SM00448">
    <property type="entry name" value="REC"/>
    <property type="match status" value="1"/>
</dbReference>
<dbReference type="AlphaFoldDB" id="A0A7J7G1M6"/>
<dbReference type="InterPro" id="IPR001789">
    <property type="entry name" value="Sig_transdc_resp-reg_receiver"/>
</dbReference>
<gene>
    <name evidence="3" type="ORF">HYC85_030784</name>
</gene>
<feature type="domain" description="Response regulatory" evidence="2">
    <location>
        <begin position="35"/>
        <end position="161"/>
    </location>
</feature>
<dbReference type="CDD" id="cd17546">
    <property type="entry name" value="REC_hyHK_CKI1_RcsC-like"/>
    <property type="match status" value="1"/>
</dbReference>
<reference evidence="4" key="1">
    <citation type="journal article" date="2020" name="Nat. Commun.">
        <title>Genome assembly of wild tea tree DASZ reveals pedigree and selection history of tea varieties.</title>
        <authorList>
            <person name="Zhang W."/>
            <person name="Zhang Y."/>
            <person name="Qiu H."/>
            <person name="Guo Y."/>
            <person name="Wan H."/>
            <person name="Zhang X."/>
            <person name="Scossa F."/>
            <person name="Alseekh S."/>
            <person name="Zhang Q."/>
            <person name="Wang P."/>
            <person name="Xu L."/>
            <person name="Schmidt M.H."/>
            <person name="Jia X."/>
            <person name="Li D."/>
            <person name="Zhu A."/>
            <person name="Guo F."/>
            <person name="Chen W."/>
            <person name="Ni D."/>
            <person name="Usadel B."/>
            <person name="Fernie A.R."/>
            <person name="Wen W."/>
        </authorList>
    </citation>
    <scope>NUCLEOTIDE SEQUENCE [LARGE SCALE GENOMIC DNA]</scope>
    <source>
        <strain evidence="4">cv. G240</strain>
    </source>
</reference>
<name>A0A7J7G1M6_CAMSI</name>
<feature type="modified residue" description="4-aspartylphosphate" evidence="1">
    <location>
        <position position="85"/>
    </location>
</feature>
<sequence length="164" mass="18105">MAFRMGSSSSKSVNKSGNRRIDGTNNNFTVGKILCVLIVDDDPVIQRIHSVLLSRFGFETQVVGNGKEVVDLYCSGASFHLVLMDMEMPIMDGPKLFVSYFKCILLATRELRAMGVNSMIVGMTSRDQDSEKLAFMAAGLDDCHAKPLIVDTITSLLQELNKKH</sequence>
<dbReference type="Pfam" id="PF00072">
    <property type="entry name" value="Response_reg"/>
    <property type="match status" value="1"/>
</dbReference>
<dbReference type="GO" id="GO:0000160">
    <property type="term" value="P:phosphorelay signal transduction system"/>
    <property type="evidence" value="ECO:0007669"/>
    <property type="project" value="InterPro"/>
</dbReference>
<dbReference type="EMBL" id="JACBKZ010000014">
    <property type="protein sequence ID" value="KAF5934613.1"/>
    <property type="molecule type" value="Genomic_DNA"/>
</dbReference>
<accession>A0A7J7G1M6</accession>
<dbReference type="InterPro" id="IPR052048">
    <property type="entry name" value="ST_Response_Regulator"/>
</dbReference>
<dbReference type="Proteomes" id="UP000593564">
    <property type="component" value="Unassembled WGS sequence"/>
</dbReference>
<proteinExistence type="predicted"/>
<evidence type="ECO:0000256" key="1">
    <source>
        <dbReference type="PROSITE-ProRule" id="PRU00169"/>
    </source>
</evidence>
<dbReference type="InterPro" id="IPR011006">
    <property type="entry name" value="CheY-like_superfamily"/>
</dbReference>
<organism evidence="3 4">
    <name type="scientific">Camellia sinensis</name>
    <name type="common">Tea plant</name>
    <name type="synonym">Thea sinensis</name>
    <dbReference type="NCBI Taxonomy" id="4442"/>
    <lineage>
        <taxon>Eukaryota</taxon>
        <taxon>Viridiplantae</taxon>
        <taxon>Streptophyta</taxon>
        <taxon>Embryophyta</taxon>
        <taxon>Tracheophyta</taxon>
        <taxon>Spermatophyta</taxon>
        <taxon>Magnoliopsida</taxon>
        <taxon>eudicotyledons</taxon>
        <taxon>Gunneridae</taxon>
        <taxon>Pentapetalae</taxon>
        <taxon>asterids</taxon>
        <taxon>Ericales</taxon>
        <taxon>Theaceae</taxon>
        <taxon>Camellia</taxon>
    </lineage>
</organism>
<dbReference type="PANTHER" id="PTHR43228:SF1">
    <property type="entry name" value="TWO-COMPONENT RESPONSE REGULATOR ARR22"/>
    <property type="match status" value="1"/>
</dbReference>
<evidence type="ECO:0000259" key="2">
    <source>
        <dbReference type="PROSITE" id="PS50110"/>
    </source>
</evidence>
<evidence type="ECO:0000313" key="3">
    <source>
        <dbReference type="EMBL" id="KAF5934613.1"/>
    </source>
</evidence>